<accession>A0A519BMZ2</accession>
<dbReference type="InterPro" id="IPR035093">
    <property type="entry name" value="RelE/ParE_toxin_dom_sf"/>
</dbReference>
<dbReference type="EMBL" id="SGBB01000006">
    <property type="protein sequence ID" value="RZD18643.1"/>
    <property type="molecule type" value="Genomic_DNA"/>
</dbReference>
<dbReference type="PANTHER" id="PTHR38813">
    <property type="match status" value="1"/>
</dbReference>
<proteinExistence type="predicted"/>
<sequence>MFSIAEKRFIKLDSDLRKRIKNKLTEMILMDNPIDHVCVKPLMGELRGFYRFRIGDYRLIFSLIKEEKIIAIVNISSRGGAYK</sequence>
<organism evidence="2 3">
    <name type="scientific">Candidatus Acididesulfobacter diazotrophicus</name>
    <dbReference type="NCBI Taxonomy" id="2597226"/>
    <lineage>
        <taxon>Bacteria</taxon>
        <taxon>Deltaproteobacteria</taxon>
        <taxon>Candidatus Acidulodesulfobacterales</taxon>
        <taxon>Candidatus Acididesulfobacter</taxon>
    </lineage>
</organism>
<dbReference type="InterPro" id="IPR007712">
    <property type="entry name" value="RelE/ParE_toxin"/>
</dbReference>
<dbReference type="AlphaFoldDB" id="A0A519BMZ2"/>
<dbReference type="PANTHER" id="PTHR38813:SF1">
    <property type="entry name" value="TOXIN RELE1-RELATED"/>
    <property type="match status" value="1"/>
</dbReference>
<protein>
    <submittedName>
        <fullName evidence="2">Type II toxin-antitoxin system RelE/ParE family toxin</fullName>
    </submittedName>
</protein>
<dbReference type="SUPFAM" id="SSF143011">
    <property type="entry name" value="RelE-like"/>
    <property type="match status" value="1"/>
</dbReference>
<name>A0A519BMZ2_9DELT</name>
<dbReference type="Gene3D" id="3.30.2310.20">
    <property type="entry name" value="RelE-like"/>
    <property type="match status" value="1"/>
</dbReference>
<evidence type="ECO:0000256" key="1">
    <source>
        <dbReference type="ARBA" id="ARBA00022649"/>
    </source>
</evidence>
<gene>
    <name evidence="2" type="ORF">EVG15_04480</name>
</gene>
<comment type="caution">
    <text evidence="2">The sequence shown here is derived from an EMBL/GenBank/DDBJ whole genome shotgun (WGS) entry which is preliminary data.</text>
</comment>
<dbReference type="Proteomes" id="UP000319296">
    <property type="component" value="Unassembled WGS sequence"/>
</dbReference>
<keyword evidence="1" id="KW-1277">Toxin-antitoxin system</keyword>
<evidence type="ECO:0000313" key="3">
    <source>
        <dbReference type="Proteomes" id="UP000319296"/>
    </source>
</evidence>
<dbReference type="InterPro" id="IPR052747">
    <property type="entry name" value="TA_system_RelE_toxin"/>
</dbReference>
<reference evidence="2 3" key="1">
    <citation type="journal article" date="2019" name="ISME J.">
        <title>Insights into ecological role of a new deltaproteobacterial order Candidatus Acidulodesulfobacterales by metagenomics and metatranscriptomics.</title>
        <authorList>
            <person name="Tan S."/>
            <person name="Liu J."/>
            <person name="Fang Y."/>
            <person name="Hedlund B.P."/>
            <person name="Lian Z.H."/>
            <person name="Huang L.Y."/>
            <person name="Li J.T."/>
            <person name="Huang L.N."/>
            <person name="Li W.J."/>
            <person name="Jiang H.C."/>
            <person name="Dong H.L."/>
            <person name="Shu W.S."/>
        </authorList>
    </citation>
    <scope>NUCLEOTIDE SEQUENCE [LARGE SCALE GENOMIC DNA]</scope>
    <source>
        <strain evidence="2">AP1</strain>
    </source>
</reference>
<dbReference type="Pfam" id="PF05016">
    <property type="entry name" value="ParE_toxin"/>
    <property type="match status" value="1"/>
</dbReference>
<evidence type="ECO:0000313" key="2">
    <source>
        <dbReference type="EMBL" id="RZD18643.1"/>
    </source>
</evidence>